<sequence length="276" mass="31379">MDSKAIHRTFVRLNVKYHPDKIPQTLGRQATPQDDEFYNYLKLADETLKDPVKRFAYDRFGADMLEWKQCKTTYDFVTQGLTKSAPYYIGSLTIMIILGVLGMVQEGRYWRYITLAAVLVYETHTITRPTYPAIVSNILNPILSSTRLRPPYLPFQTIALARTIAFSVFIALAQIAPQLKPLRPTKSSSNSVELQAQQLTRLEQVSKMNDVEISRLLGFEMVPFAADEQAEKEVSDKLKQWLVNNAVQNDPQVRDAVGRAIQKRRQDAPAGARGTR</sequence>
<dbReference type="EMBL" id="JAWDJW010003464">
    <property type="protein sequence ID" value="KAK3076861.1"/>
    <property type="molecule type" value="Genomic_DNA"/>
</dbReference>
<evidence type="ECO:0000313" key="2">
    <source>
        <dbReference type="Proteomes" id="UP001186974"/>
    </source>
</evidence>
<gene>
    <name evidence="1" type="ORF">LTS18_011791</name>
</gene>
<name>A0ACC3DJK3_9PEZI</name>
<accession>A0ACC3DJK3</accession>
<organism evidence="1 2">
    <name type="scientific">Coniosporium uncinatum</name>
    <dbReference type="NCBI Taxonomy" id="93489"/>
    <lineage>
        <taxon>Eukaryota</taxon>
        <taxon>Fungi</taxon>
        <taxon>Dikarya</taxon>
        <taxon>Ascomycota</taxon>
        <taxon>Pezizomycotina</taxon>
        <taxon>Dothideomycetes</taxon>
        <taxon>Dothideomycetes incertae sedis</taxon>
        <taxon>Coniosporium</taxon>
    </lineage>
</organism>
<keyword evidence="2" id="KW-1185">Reference proteome</keyword>
<evidence type="ECO:0000313" key="1">
    <source>
        <dbReference type="EMBL" id="KAK3076861.1"/>
    </source>
</evidence>
<dbReference type="Proteomes" id="UP001186974">
    <property type="component" value="Unassembled WGS sequence"/>
</dbReference>
<reference evidence="1" key="1">
    <citation type="submission" date="2024-09" db="EMBL/GenBank/DDBJ databases">
        <title>Black Yeasts Isolated from many extreme environments.</title>
        <authorList>
            <person name="Coleine C."/>
            <person name="Stajich J.E."/>
            <person name="Selbmann L."/>
        </authorList>
    </citation>
    <scope>NUCLEOTIDE SEQUENCE</scope>
    <source>
        <strain evidence="1">CCFEE 5737</strain>
    </source>
</reference>
<protein>
    <submittedName>
        <fullName evidence="1">Uncharacterized protein</fullName>
    </submittedName>
</protein>
<proteinExistence type="predicted"/>
<comment type="caution">
    <text evidence="1">The sequence shown here is derived from an EMBL/GenBank/DDBJ whole genome shotgun (WGS) entry which is preliminary data.</text>
</comment>